<evidence type="ECO:0000313" key="2">
    <source>
        <dbReference type="Proteomes" id="UP000188836"/>
    </source>
</evidence>
<organism evidence="1 2">
    <name type="scientific">Nocardia donostiensis</name>
    <dbReference type="NCBI Taxonomy" id="1538463"/>
    <lineage>
        <taxon>Bacteria</taxon>
        <taxon>Bacillati</taxon>
        <taxon>Actinomycetota</taxon>
        <taxon>Actinomycetes</taxon>
        <taxon>Mycobacteriales</taxon>
        <taxon>Nocardiaceae</taxon>
        <taxon>Nocardia</taxon>
    </lineage>
</organism>
<keyword evidence="2" id="KW-1185">Reference proteome</keyword>
<dbReference type="Gene3D" id="2.30.110.10">
    <property type="entry name" value="Electron Transport, Fmn-binding Protein, Chain A"/>
    <property type="match status" value="1"/>
</dbReference>
<name>A0A1W0B6Y1_9NOCA</name>
<sequence>MHIDIDLSDILAKVKVLEFSTVTKSGGMNTRPMSGTWLPERQRIVLTTPAAYPQKALNVRRDGRVAVLYSDFTGSGLPPARAVLVQGIADAPDVVAAPQDLPDYWRGLFRKNPNLAAEVADPQHRATMDWYYWRLPILVEPQRIDVLQPTAAGGAWEPTVPDGTPMWVQLTDALTRYPSAVFTAQDEEGYPYSARAYVSQPNTAPSLHVHTEQPFRGVRGPANLLWHRHDGHSGEMAALLVAGIATGEGQDWTFTPERMPGLLPSGRHEPASFEEWIEDGRRRSAAYMEKSGIAAPTIDWAELASFGHQ</sequence>
<dbReference type="SUPFAM" id="SSF50475">
    <property type="entry name" value="FMN-binding split barrel"/>
    <property type="match status" value="1"/>
</dbReference>
<dbReference type="AlphaFoldDB" id="A0A1W0B6Y1"/>
<accession>A0A1W0B6Y1</accession>
<dbReference type="EMBL" id="MUMY01000025">
    <property type="protein sequence ID" value="ONM46411.1"/>
    <property type="molecule type" value="Genomic_DNA"/>
</dbReference>
<comment type="caution">
    <text evidence="1">The sequence shown here is derived from an EMBL/GenBank/DDBJ whole genome shotgun (WGS) entry which is preliminary data.</text>
</comment>
<gene>
    <name evidence="1" type="ORF">B0T46_23195</name>
</gene>
<dbReference type="Proteomes" id="UP000188836">
    <property type="component" value="Unassembled WGS sequence"/>
</dbReference>
<dbReference type="RefSeq" id="WP_077120946.1">
    <property type="nucleotide sequence ID" value="NZ_MUKP01000037.1"/>
</dbReference>
<reference evidence="1 2" key="1">
    <citation type="journal article" date="2016" name="Antonie Van Leeuwenhoek">
        <title>Nocardia donostiensis sp. nov., isolated from human respiratory specimens.</title>
        <authorList>
            <person name="Ercibengoa M."/>
            <person name="Bell M."/>
            <person name="Marimon J.M."/>
            <person name="Humrighouse B."/>
            <person name="Klenk H.P."/>
            <person name="Potter G."/>
            <person name="Perez-Trallero E."/>
        </authorList>
    </citation>
    <scope>NUCLEOTIDE SEQUENCE [LARGE SCALE GENOMIC DNA]</scope>
    <source>
        <strain evidence="1 2">X1655</strain>
    </source>
</reference>
<evidence type="ECO:0000313" key="1">
    <source>
        <dbReference type="EMBL" id="ONM46411.1"/>
    </source>
</evidence>
<proteinExistence type="predicted"/>
<protein>
    <submittedName>
        <fullName evidence="1">Uncharacterized protein</fullName>
    </submittedName>
</protein>
<dbReference type="STRING" id="1538463.B0T36_05925"/>
<dbReference type="OrthoDB" id="162914at2"/>
<dbReference type="InterPro" id="IPR012349">
    <property type="entry name" value="Split_barrel_FMN-bd"/>
</dbReference>